<dbReference type="PANTHER" id="PTHR21272:SF3">
    <property type="entry name" value="CATABOLIC 3-DEHYDROQUINASE"/>
    <property type="match status" value="1"/>
</dbReference>
<dbReference type="SUPFAM" id="SSF52304">
    <property type="entry name" value="Type II 3-dehydroquinate dehydratase"/>
    <property type="match status" value="1"/>
</dbReference>
<dbReference type="PANTHER" id="PTHR21272">
    <property type="entry name" value="CATABOLIC 3-DEHYDROQUINASE"/>
    <property type="match status" value="1"/>
</dbReference>
<reference evidence="8 9" key="1">
    <citation type="submission" date="2017-01" db="EMBL/GenBank/DDBJ databases">
        <authorList>
            <person name="Varghese N."/>
            <person name="Submissions S."/>
        </authorList>
    </citation>
    <scope>NUCLEOTIDE SEQUENCE [LARGE SCALE GENOMIC DNA]</scope>
    <source>
        <strain evidence="8 9">ATCC 23464</strain>
    </source>
</reference>
<dbReference type="InterPro" id="IPR036441">
    <property type="entry name" value="DHquinase_II_sf"/>
</dbReference>
<evidence type="ECO:0000313" key="9">
    <source>
        <dbReference type="Proteomes" id="UP000186666"/>
    </source>
</evidence>
<evidence type="ECO:0000256" key="3">
    <source>
        <dbReference type="ARBA" id="ARBA00011037"/>
    </source>
</evidence>
<comment type="catalytic activity">
    <reaction evidence="1 7">
        <text>3-dehydroquinate = 3-dehydroshikimate + H2O</text>
        <dbReference type="Rhea" id="RHEA:21096"/>
        <dbReference type="ChEBI" id="CHEBI:15377"/>
        <dbReference type="ChEBI" id="CHEBI:16630"/>
        <dbReference type="ChEBI" id="CHEBI:32364"/>
        <dbReference type="EC" id="4.2.1.10"/>
    </reaction>
</comment>
<dbReference type="PROSITE" id="PS01029">
    <property type="entry name" value="DEHYDROQUINASE_II"/>
    <property type="match status" value="1"/>
</dbReference>
<comment type="caution">
    <text evidence="8">The sequence shown here is derived from an EMBL/GenBank/DDBJ whole genome shotgun (WGS) entry which is preliminary data.</text>
</comment>
<dbReference type="NCBIfam" id="NF003805">
    <property type="entry name" value="PRK05395.1-2"/>
    <property type="match status" value="1"/>
</dbReference>
<keyword evidence="7" id="KW-0057">Aromatic amino acid biosynthesis</keyword>
<dbReference type="PIRSF" id="PIRSF001399">
    <property type="entry name" value="DHquinase_II"/>
    <property type="match status" value="1"/>
</dbReference>
<feature type="binding site" evidence="7">
    <location>
        <position position="101"/>
    </location>
    <ligand>
        <name>substrate</name>
    </ligand>
</feature>
<keyword evidence="6 7" id="KW-0456">Lyase</keyword>
<dbReference type="CDD" id="cd00466">
    <property type="entry name" value="DHQase_II"/>
    <property type="match status" value="1"/>
</dbReference>
<keyword evidence="7" id="KW-0028">Amino-acid biosynthesis</keyword>
<evidence type="ECO:0000256" key="5">
    <source>
        <dbReference type="ARBA" id="ARBA00012060"/>
    </source>
</evidence>
<accession>A0ABY1K2L8</accession>
<proteinExistence type="inferred from homology"/>
<gene>
    <name evidence="7" type="primary">aroQ</name>
    <name evidence="8" type="ORF">SAMN05421578_10837</name>
</gene>
<name>A0ABY1K2L8_9BACL</name>
<comment type="pathway">
    <text evidence="2 7">Metabolic intermediate biosynthesis; chorismate biosynthesis; chorismate from D-erythrose 4-phosphate and phosphoenolpyruvate: step 3/7.</text>
</comment>
<dbReference type="Proteomes" id="UP000186666">
    <property type="component" value="Unassembled WGS sequence"/>
</dbReference>
<dbReference type="InterPro" id="IPR001874">
    <property type="entry name" value="DHquinase_II"/>
</dbReference>
<dbReference type="Pfam" id="PF01220">
    <property type="entry name" value="DHquinase_II"/>
    <property type="match status" value="1"/>
</dbReference>
<evidence type="ECO:0000256" key="1">
    <source>
        <dbReference type="ARBA" id="ARBA00001864"/>
    </source>
</evidence>
<protein>
    <recommendedName>
        <fullName evidence="5 7">3-dehydroquinate dehydratase</fullName>
        <shortName evidence="7">3-dehydroquinase</shortName>
        <ecNumber evidence="5 7">4.2.1.10</ecNumber>
    </recommendedName>
    <alternativeName>
        <fullName evidence="7">Type II DHQase</fullName>
    </alternativeName>
</protein>
<dbReference type="InterPro" id="IPR018509">
    <property type="entry name" value="DHquinase_II_CS"/>
</dbReference>
<keyword evidence="9" id="KW-1185">Reference proteome</keyword>
<feature type="binding site" evidence="7">
    <location>
        <position position="114"/>
    </location>
    <ligand>
        <name>substrate</name>
    </ligand>
</feature>
<evidence type="ECO:0000256" key="7">
    <source>
        <dbReference type="HAMAP-Rule" id="MF_00169"/>
    </source>
</evidence>
<feature type="site" description="Transition state stabilizer" evidence="7">
    <location>
        <position position="45"/>
    </location>
</feature>
<comment type="caution">
    <text evidence="7">Lacks conserved residue(s) required for the propagation of feature annotation.</text>
</comment>
<comment type="function">
    <text evidence="7">Catalyzes a trans-dehydration via an enolate intermediate.</text>
</comment>
<dbReference type="Gene3D" id="3.40.50.9100">
    <property type="entry name" value="Dehydroquinase, class II"/>
    <property type="match status" value="1"/>
</dbReference>
<evidence type="ECO:0000256" key="6">
    <source>
        <dbReference type="ARBA" id="ARBA00023239"/>
    </source>
</evidence>
<dbReference type="EMBL" id="FTNK01000008">
    <property type="protein sequence ID" value="SIR17480.1"/>
    <property type="molecule type" value="Genomic_DNA"/>
</dbReference>
<comment type="subunit">
    <text evidence="4 7">Homododecamer.</text>
</comment>
<organism evidence="8 9">
    <name type="scientific">Paenibacillus macquariensis</name>
    <dbReference type="NCBI Taxonomy" id="948756"/>
    <lineage>
        <taxon>Bacteria</taxon>
        <taxon>Bacillati</taxon>
        <taxon>Bacillota</taxon>
        <taxon>Bacilli</taxon>
        <taxon>Bacillales</taxon>
        <taxon>Paenibacillaceae</taxon>
        <taxon>Paenibacillus</taxon>
    </lineage>
</organism>
<feature type="active site" description="Proton donor" evidence="7">
    <location>
        <position position="127"/>
    </location>
</feature>
<evidence type="ECO:0000256" key="4">
    <source>
        <dbReference type="ARBA" id="ARBA00011193"/>
    </source>
</evidence>
<dbReference type="HAMAP" id="MF_00169">
    <property type="entry name" value="AroQ"/>
    <property type="match status" value="1"/>
</dbReference>
<feature type="active site" description="Proton acceptor" evidence="7">
    <location>
        <position position="50"/>
    </location>
</feature>
<dbReference type="EC" id="4.2.1.10" evidence="5 7"/>
<dbReference type="NCBIfam" id="NF003807">
    <property type="entry name" value="PRK05395.1-4"/>
    <property type="match status" value="1"/>
</dbReference>
<evidence type="ECO:0000256" key="2">
    <source>
        <dbReference type="ARBA" id="ARBA00004902"/>
    </source>
</evidence>
<evidence type="ECO:0000313" key="8">
    <source>
        <dbReference type="EMBL" id="SIR17480.1"/>
    </source>
</evidence>
<sequence>MKYFIQREVNRIDNRSLLLGKSLDENKSITIAVINGPNINKLGIREPGFYGIETWNDIELRLKKLGNQLSIKLVFFQSNHEGYLVDFIQDHLSTIDGIVINPAAYTKAGYAILDAITAIDIPFVEIHLSNIYERGGWHSQSIFAEKAVGHIVGFKGYGYDLSLIAIHNVLKNKGKQ</sequence>
<feature type="binding site" evidence="7">
    <location>
        <begin position="128"/>
        <end position="129"/>
    </location>
    <ligand>
        <name>substrate</name>
    </ligand>
</feature>
<comment type="similarity">
    <text evidence="3 7">Belongs to the type-II 3-dehydroquinase family.</text>
</comment>